<feature type="compositionally biased region" description="Polar residues" evidence="6">
    <location>
        <begin position="136"/>
        <end position="148"/>
    </location>
</feature>
<keyword evidence="3 7" id="KW-0812">Transmembrane</keyword>
<evidence type="ECO:0000256" key="8">
    <source>
        <dbReference type="SAM" id="SignalP"/>
    </source>
</evidence>
<reference evidence="10 11" key="1">
    <citation type="submission" date="2025-05" db="UniProtKB">
        <authorList>
            <consortium name="RefSeq"/>
        </authorList>
    </citation>
    <scope>IDENTIFICATION</scope>
</reference>
<comment type="subcellular location">
    <subcellularLocation>
        <location evidence="1">Membrane</location>
        <topology evidence="1">Multi-pass membrane protein</topology>
    </subcellularLocation>
</comment>
<organism evidence="9 11">
    <name type="scientific">Microtus ochrogaster</name>
    <name type="common">Prairie vole</name>
    <dbReference type="NCBI Taxonomy" id="79684"/>
    <lineage>
        <taxon>Eukaryota</taxon>
        <taxon>Metazoa</taxon>
        <taxon>Chordata</taxon>
        <taxon>Craniata</taxon>
        <taxon>Vertebrata</taxon>
        <taxon>Euteleostomi</taxon>
        <taxon>Mammalia</taxon>
        <taxon>Eutheria</taxon>
        <taxon>Euarchontoglires</taxon>
        <taxon>Glires</taxon>
        <taxon>Rodentia</taxon>
        <taxon>Myomorpha</taxon>
        <taxon>Muroidea</taxon>
        <taxon>Cricetidae</taxon>
        <taxon>Arvicolinae</taxon>
        <taxon>Microtus</taxon>
    </lineage>
</organism>
<feature type="transmembrane region" description="Helical" evidence="7">
    <location>
        <begin position="436"/>
        <end position="458"/>
    </location>
</feature>
<dbReference type="PANTHER" id="PTHR12191:SF14">
    <property type="entry name" value="ZINC TRANSPORTER ZIP10"/>
    <property type="match status" value="1"/>
</dbReference>
<dbReference type="GeneID" id="101999833"/>
<evidence type="ECO:0000313" key="9">
    <source>
        <dbReference type="Proteomes" id="UP000694915"/>
    </source>
</evidence>
<evidence type="ECO:0000256" key="1">
    <source>
        <dbReference type="ARBA" id="ARBA00004141"/>
    </source>
</evidence>
<feature type="compositionally biased region" description="Basic and acidic residues" evidence="6">
    <location>
        <begin position="30"/>
        <end position="48"/>
    </location>
</feature>
<comment type="similarity">
    <text evidence="2">Belongs to the ZIP transporter (TC 2.A.5) family.</text>
</comment>
<name>A0ABM1URQ2_MICOH</name>
<feature type="transmembrane region" description="Helical" evidence="7">
    <location>
        <begin position="799"/>
        <end position="819"/>
    </location>
</feature>
<keyword evidence="8" id="KW-0732">Signal</keyword>
<evidence type="ECO:0000256" key="3">
    <source>
        <dbReference type="ARBA" id="ARBA00022692"/>
    </source>
</evidence>
<evidence type="ECO:0000256" key="4">
    <source>
        <dbReference type="ARBA" id="ARBA00022989"/>
    </source>
</evidence>
<feature type="transmembrane region" description="Helical" evidence="7">
    <location>
        <begin position="402"/>
        <end position="429"/>
    </location>
</feature>
<dbReference type="Pfam" id="PF02535">
    <property type="entry name" value="Zip"/>
    <property type="match status" value="2"/>
</dbReference>
<evidence type="ECO:0000256" key="6">
    <source>
        <dbReference type="SAM" id="MobiDB-lite"/>
    </source>
</evidence>
<dbReference type="PANTHER" id="PTHR12191">
    <property type="entry name" value="SOLUTE CARRIER FAMILY 39"/>
    <property type="match status" value="1"/>
</dbReference>
<accession>A0ABM1URQ2</accession>
<gene>
    <name evidence="10 11" type="primary">Slc39a10</name>
</gene>
<feature type="compositionally biased region" description="Basic residues" evidence="6">
    <location>
        <begin position="229"/>
        <end position="241"/>
    </location>
</feature>
<dbReference type="RefSeq" id="XP_005366419.1">
    <property type="nucleotide sequence ID" value="XM_005366362.3"/>
</dbReference>
<feature type="region of interest" description="Disordered" evidence="6">
    <location>
        <begin position="122"/>
        <end position="330"/>
    </location>
</feature>
<feature type="compositionally biased region" description="Basic residues" evidence="6">
    <location>
        <begin position="172"/>
        <end position="186"/>
    </location>
</feature>
<feature type="compositionally biased region" description="Basic and acidic residues" evidence="6">
    <location>
        <begin position="196"/>
        <end position="209"/>
    </location>
</feature>
<feature type="region of interest" description="Disordered" evidence="6">
    <location>
        <begin position="30"/>
        <end position="54"/>
    </location>
</feature>
<dbReference type="RefSeq" id="XP_026644664.1">
    <property type="nucleotide sequence ID" value="XM_026788863.1"/>
</dbReference>
<proteinExistence type="inferred from homology"/>
<dbReference type="InterPro" id="IPR050799">
    <property type="entry name" value="ZIP_Transporter"/>
</dbReference>
<feature type="transmembrane region" description="Helical" evidence="7">
    <location>
        <begin position="757"/>
        <end position="778"/>
    </location>
</feature>
<evidence type="ECO:0000313" key="11">
    <source>
        <dbReference type="RefSeq" id="XP_026644664.1"/>
    </source>
</evidence>
<evidence type="ECO:0000313" key="10">
    <source>
        <dbReference type="RefSeq" id="XP_005366419.1"/>
    </source>
</evidence>
<feature type="chain" id="PRO_5045023364" evidence="8">
    <location>
        <begin position="26"/>
        <end position="829"/>
    </location>
</feature>
<dbReference type="Proteomes" id="UP000694915">
    <property type="component" value="Unplaced"/>
</dbReference>
<protein>
    <submittedName>
        <fullName evidence="10 11">Zinc transporter ZIP10</fullName>
    </submittedName>
</protein>
<evidence type="ECO:0000256" key="7">
    <source>
        <dbReference type="SAM" id="Phobius"/>
    </source>
</evidence>
<feature type="transmembrane region" description="Helical" evidence="7">
    <location>
        <begin position="730"/>
        <end position="751"/>
    </location>
</feature>
<feature type="region of interest" description="Disordered" evidence="6">
    <location>
        <begin position="462"/>
        <end position="482"/>
    </location>
</feature>
<feature type="compositionally biased region" description="Basic and acidic residues" evidence="6">
    <location>
        <begin position="151"/>
        <end position="171"/>
    </location>
</feature>
<feature type="signal peptide" evidence="8">
    <location>
        <begin position="1"/>
        <end position="25"/>
    </location>
</feature>
<sequence length="829" mass="93516">MKVHIHTKFCLICLLTFVFHHCNHCHDDHDHGPEELHRHHRGMTESESSKFSVQDAENEKKYYIDKLFDRYGENGRLSFFGLEKLLTNLGLGEIKVVEINHEDLGHDHVSHLDILAVQEGKHFHSHSHQHSHNHLNAENRTATSVPSQRNHRCDPEKEAAEVPTKSDDKHLHDHNHRLRHRHRSHHHLDQNTTQRLHNDSVPHSEHGEPGHGPSTETNRTQEQSEVKPLKVRKKEKGKRKKENSEANTPGFLPNHDHSEQYEHNRVHKPDRAHSPGHPHAHLPERDAHGHQDLDPDIDSELRHTRKREAPHVKKSAIYSTASHKDHSEDDRQHECLNVTQLLKHFGLGANSPISPDLFTYICPALLYQIDSRLCIEHFDKLLVEDLSKDKTLVPEDKVNIGASAWICGIISITVISLLSLLGVILVPIINQGCFKFLLTFLVALAVGTMSGDALLHLLPHSQGGHDHSHQHAHGHGHSHGHEPKKFLQEYDAVLKGLVALGGIYLLFIIEHCIRMFKHYKQQRGKQKWFMKQSTEESTIGRKLSDHKINNTPDADWLQLKPLAGTDDSVVSEDRLNETELTDLEAQQESPPKTYLSAEEEKIMAHSQSDGLHTIHEHEVHAASRNHHGEDKAVLRKHNHQWHHKHSHHSHGPCHSGSDLKETGIANIAWMVIMGDGIHNFSDGLAIGAAFSAGLTGGISTSIAVFCHELPHELGDFAVLLKAGMTVKQAIVYNLLSAMMAYIGMLIGTAVGQYANNITLWIFAVTAGMFLYVALVDMLPEMLHGDGDNEEHGFCPVGQFILQNLGLLFGFAIMLVIALYEDKIVFDIQF</sequence>
<evidence type="ECO:0000256" key="5">
    <source>
        <dbReference type="ARBA" id="ARBA00023136"/>
    </source>
</evidence>
<keyword evidence="5 7" id="KW-0472">Membrane</keyword>
<dbReference type="InterPro" id="IPR003689">
    <property type="entry name" value="ZIP"/>
</dbReference>
<keyword evidence="9" id="KW-1185">Reference proteome</keyword>
<evidence type="ECO:0000256" key="2">
    <source>
        <dbReference type="ARBA" id="ARBA00006939"/>
    </source>
</evidence>
<feature type="compositionally biased region" description="Basic and acidic residues" evidence="6">
    <location>
        <begin position="281"/>
        <end position="311"/>
    </location>
</feature>
<feature type="compositionally biased region" description="Basic residues" evidence="6">
    <location>
        <begin position="123"/>
        <end position="133"/>
    </location>
</feature>
<feature type="transmembrane region" description="Helical" evidence="7">
    <location>
        <begin position="492"/>
        <end position="513"/>
    </location>
</feature>
<keyword evidence="4 7" id="KW-1133">Transmembrane helix</keyword>
<feature type="compositionally biased region" description="Basic and acidic residues" evidence="6">
    <location>
        <begin position="254"/>
        <end position="273"/>
    </location>
</feature>